<feature type="compositionally biased region" description="Basic and acidic residues" evidence="1">
    <location>
        <begin position="248"/>
        <end position="257"/>
    </location>
</feature>
<feature type="region of interest" description="Disordered" evidence="1">
    <location>
        <begin position="193"/>
        <end position="375"/>
    </location>
</feature>
<feature type="compositionally biased region" description="Polar residues" evidence="1">
    <location>
        <begin position="341"/>
        <end position="363"/>
    </location>
</feature>
<feature type="compositionally biased region" description="Basic and acidic residues" evidence="1">
    <location>
        <begin position="209"/>
        <end position="227"/>
    </location>
</feature>
<gene>
    <name evidence="3" type="ORF">g.8246</name>
    <name evidence="2" type="ORF">g.8249</name>
</gene>
<evidence type="ECO:0000313" key="3">
    <source>
        <dbReference type="EMBL" id="JAT07611.1"/>
    </source>
</evidence>
<feature type="compositionally biased region" description="Polar residues" evidence="1">
    <location>
        <begin position="66"/>
        <end position="77"/>
    </location>
</feature>
<dbReference type="AlphaFoldDB" id="A0A1B6K826"/>
<evidence type="ECO:0008006" key="4">
    <source>
        <dbReference type="Google" id="ProtNLM"/>
    </source>
</evidence>
<dbReference type="EMBL" id="GECU01000096">
    <property type="protein sequence ID" value="JAT07611.1"/>
    <property type="molecule type" value="Transcribed_RNA"/>
</dbReference>
<reference evidence="3" key="1">
    <citation type="submission" date="2015-11" db="EMBL/GenBank/DDBJ databases">
        <title>De novo transcriptome assembly of four potential Pierce s Disease insect vectors from Arizona vineyards.</title>
        <authorList>
            <person name="Tassone E.E."/>
        </authorList>
    </citation>
    <scope>NUCLEOTIDE SEQUENCE</scope>
</reference>
<feature type="compositionally biased region" description="Basic and acidic residues" evidence="1">
    <location>
        <begin position="289"/>
        <end position="298"/>
    </location>
</feature>
<protein>
    <recommendedName>
        <fullName evidence="4">UBZ4-type domain-containing protein</fullName>
    </recommendedName>
</protein>
<proteinExistence type="predicted"/>
<sequence>MSKANQDCLSKEDIEEELINNDLMDSGGVEDQEDLVHMDVGEKRYLLRSIKQSKEDFQNEVPPKSPNQSLLDKSNFPSLPVVEKNNTGSCNKLKLPRKAGVSLAAKESAGDNSPERTINLIDDEPELARFTLPFIVNDGAPPLPPLDRPLRHIKNPYYVMKDEVPAVALKRMLAHHDRWKQQYQAEINRLESHALGEDGEESEQDGEESESRNSARSSPKVEDKENDPYDFNPESPIHITSKKYTGPRKRETNKDSDVTLQPNNRNLQPNSRTLQRKASRDSDCEEIEPLLKPEDPKISDWIPTTRTRGKRNRKQMSNIEKNQTESSTNVEFDFDKKWDSRSSAWHGSQTPGSSSLNNQTPNRRSLPGTPMVEEEKVQCPICQRNFAQSKVENHAATCEGYSGSGSPMDVEEEES</sequence>
<evidence type="ECO:0000256" key="1">
    <source>
        <dbReference type="SAM" id="MobiDB-lite"/>
    </source>
</evidence>
<name>A0A1B6K826_9HEMI</name>
<feature type="region of interest" description="Disordered" evidence="1">
    <location>
        <begin position="54"/>
        <end position="78"/>
    </location>
</feature>
<feature type="compositionally biased region" description="Polar residues" evidence="1">
    <location>
        <begin position="315"/>
        <end position="330"/>
    </location>
</feature>
<organism evidence="3">
    <name type="scientific">Homalodisca liturata</name>
    <dbReference type="NCBI Taxonomy" id="320908"/>
    <lineage>
        <taxon>Eukaryota</taxon>
        <taxon>Metazoa</taxon>
        <taxon>Ecdysozoa</taxon>
        <taxon>Arthropoda</taxon>
        <taxon>Hexapoda</taxon>
        <taxon>Insecta</taxon>
        <taxon>Pterygota</taxon>
        <taxon>Neoptera</taxon>
        <taxon>Paraneoptera</taxon>
        <taxon>Hemiptera</taxon>
        <taxon>Auchenorrhyncha</taxon>
        <taxon>Membracoidea</taxon>
        <taxon>Cicadellidae</taxon>
        <taxon>Cicadellinae</taxon>
        <taxon>Proconiini</taxon>
        <taxon>Homalodisca</taxon>
    </lineage>
</organism>
<feature type="compositionally biased region" description="Polar residues" evidence="1">
    <location>
        <begin position="258"/>
        <end position="273"/>
    </location>
</feature>
<dbReference type="EMBL" id="GECU01035319">
    <property type="protein sequence ID" value="JAS72387.1"/>
    <property type="molecule type" value="Transcribed_RNA"/>
</dbReference>
<accession>A0A1B6K826</accession>
<evidence type="ECO:0000313" key="2">
    <source>
        <dbReference type="EMBL" id="JAS72387.1"/>
    </source>
</evidence>
<feature type="compositionally biased region" description="Acidic residues" evidence="1">
    <location>
        <begin position="197"/>
        <end position="208"/>
    </location>
</feature>